<proteinExistence type="predicted"/>
<evidence type="ECO:0000256" key="2">
    <source>
        <dbReference type="SAM" id="SignalP"/>
    </source>
</evidence>
<protein>
    <submittedName>
        <fullName evidence="3">Uncharacterized protein</fullName>
    </submittedName>
</protein>
<dbReference type="Proteomes" id="UP001243009">
    <property type="component" value="Unassembled WGS sequence"/>
</dbReference>
<keyword evidence="2" id="KW-0732">Signal</keyword>
<name>A0ABT9DUX2_9PROT</name>
<reference evidence="3 4" key="1">
    <citation type="submission" date="2023-08" db="EMBL/GenBank/DDBJ databases">
        <title>The draft genome sequence of Paracraurococcus sp. LOR1-02.</title>
        <authorList>
            <person name="Kingkaew E."/>
            <person name="Tanasupawat S."/>
        </authorList>
    </citation>
    <scope>NUCLEOTIDE SEQUENCE [LARGE SCALE GENOMIC DNA]</scope>
    <source>
        <strain evidence="3 4">LOR1-02</strain>
    </source>
</reference>
<feature type="compositionally biased region" description="Low complexity" evidence="1">
    <location>
        <begin position="30"/>
        <end position="40"/>
    </location>
</feature>
<organism evidence="3 4">
    <name type="scientific">Paracraurococcus lichenis</name>
    <dbReference type="NCBI Taxonomy" id="3064888"/>
    <lineage>
        <taxon>Bacteria</taxon>
        <taxon>Pseudomonadati</taxon>
        <taxon>Pseudomonadota</taxon>
        <taxon>Alphaproteobacteria</taxon>
        <taxon>Acetobacterales</taxon>
        <taxon>Roseomonadaceae</taxon>
        <taxon>Paracraurococcus</taxon>
    </lineage>
</organism>
<keyword evidence="4" id="KW-1185">Reference proteome</keyword>
<evidence type="ECO:0000313" key="4">
    <source>
        <dbReference type="Proteomes" id="UP001243009"/>
    </source>
</evidence>
<dbReference type="EMBL" id="JAUTWS010000003">
    <property type="protein sequence ID" value="MDO9707701.1"/>
    <property type="molecule type" value="Genomic_DNA"/>
</dbReference>
<evidence type="ECO:0000313" key="3">
    <source>
        <dbReference type="EMBL" id="MDO9707701.1"/>
    </source>
</evidence>
<evidence type="ECO:0000256" key="1">
    <source>
        <dbReference type="SAM" id="MobiDB-lite"/>
    </source>
</evidence>
<feature type="region of interest" description="Disordered" evidence="1">
    <location>
        <begin position="146"/>
        <end position="182"/>
    </location>
</feature>
<feature type="region of interest" description="Disordered" evidence="1">
    <location>
        <begin position="20"/>
        <end position="83"/>
    </location>
</feature>
<comment type="caution">
    <text evidence="3">The sequence shown here is derived from an EMBL/GenBank/DDBJ whole genome shotgun (WGS) entry which is preliminary data.</text>
</comment>
<gene>
    <name evidence="3" type="ORF">Q7A36_05030</name>
</gene>
<feature type="signal peptide" evidence="2">
    <location>
        <begin position="1"/>
        <end position="20"/>
    </location>
</feature>
<feature type="chain" id="PRO_5045055389" evidence="2">
    <location>
        <begin position="21"/>
        <end position="182"/>
    </location>
</feature>
<accession>A0ABT9DUX2</accession>
<feature type="compositionally biased region" description="Low complexity" evidence="1">
    <location>
        <begin position="160"/>
        <end position="174"/>
    </location>
</feature>
<dbReference type="RefSeq" id="WP_305102568.1">
    <property type="nucleotide sequence ID" value="NZ_JAUTWS010000003.1"/>
</dbReference>
<sequence length="182" mass="18321">MRNPMALAATLGLLALPALAQSGPNTDQSPAATPAPAAVPDAPPGAERPREGGALIPIPTWRDRNGALVSTDGNKLSEPERMAAGKPYTPLPWGSVVQGVPGMNAAVPYRPLMPGEPANVSVRMAAGKPQTTLPEGTHPGDTAWMQAGPAPRPLPVGETPADVVAGGGAPMVPVTSGGTQAR</sequence>